<evidence type="ECO:0000259" key="1">
    <source>
        <dbReference type="SMART" id="SM00587"/>
    </source>
</evidence>
<evidence type="ECO:0000313" key="2">
    <source>
        <dbReference type="EMBL" id="CAL7944487.1"/>
    </source>
</evidence>
<dbReference type="Pfam" id="PF02958">
    <property type="entry name" value="EcKL"/>
    <property type="match status" value="1"/>
</dbReference>
<dbReference type="Proteomes" id="UP001642520">
    <property type="component" value="Unassembled WGS sequence"/>
</dbReference>
<dbReference type="Gene3D" id="3.90.1200.10">
    <property type="match status" value="1"/>
</dbReference>
<evidence type="ECO:0000313" key="3">
    <source>
        <dbReference type="Proteomes" id="UP001642520"/>
    </source>
</evidence>
<keyword evidence="3" id="KW-1185">Reference proteome</keyword>
<reference evidence="2 3" key="1">
    <citation type="submission" date="2024-08" db="EMBL/GenBank/DDBJ databases">
        <authorList>
            <person name="Will J Nash"/>
            <person name="Angela Man"/>
            <person name="Seanna McTaggart"/>
            <person name="Kendall Baker"/>
            <person name="Tom Barker"/>
            <person name="Leah Catchpole"/>
            <person name="Alex Durrant"/>
            <person name="Karim Gharbi"/>
            <person name="Naomi Irish"/>
            <person name="Gemy Kaithakottil"/>
            <person name="Debby Ku"/>
            <person name="Aaliyah Providence"/>
            <person name="Felix Shaw"/>
            <person name="David Swarbreck"/>
            <person name="Chris Watkins"/>
            <person name="Ann M. McCartney"/>
            <person name="Giulio Formenti"/>
            <person name="Alice Mouton"/>
            <person name="Noel Vella"/>
            <person name="Bjorn M von Reumont"/>
            <person name="Adriana Vella"/>
            <person name="Wilfried Haerty"/>
        </authorList>
    </citation>
    <scope>NUCLEOTIDE SEQUENCE [LARGE SCALE GENOMIC DNA]</scope>
</reference>
<gene>
    <name evidence="2" type="ORF">XYLVIOL_LOCUS6686</name>
</gene>
<dbReference type="InterPro" id="IPR015897">
    <property type="entry name" value="CHK_kinase-like"/>
</dbReference>
<proteinExistence type="predicted"/>
<dbReference type="SMART" id="SM00587">
    <property type="entry name" value="CHK"/>
    <property type="match status" value="1"/>
</dbReference>
<dbReference type="PANTHER" id="PTHR11012:SF55">
    <property type="entry name" value="BHLH DOMAIN-CONTAINING PROTEIN"/>
    <property type="match status" value="1"/>
</dbReference>
<dbReference type="EMBL" id="CAXAJV020001293">
    <property type="protein sequence ID" value="CAL7944487.1"/>
    <property type="molecule type" value="Genomic_DNA"/>
</dbReference>
<name>A0ABP1NU81_XYLVO</name>
<comment type="caution">
    <text evidence="2">The sequence shown here is derived from an EMBL/GenBank/DDBJ whole genome shotgun (WGS) entry which is preliminary data.</text>
</comment>
<protein>
    <recommendedName>
        <fullName evidence="1">CHK kinase-like domain-containing protein</fullName>
    </recommendedName>
</protein>
<feature type="domain" description="CHK kinase-like" evidence="1">
    <location>
        <begin position="144"/>
        <end position="331"/>
    </location>
</feature>
<sequence>MTSSLHEMKEIVLRDVEPVLRQKMGDHVIVENFTAKSLLPPGENYGSTIMGVHVELKNKDTEKKEDLHLVAKMSPPTEYQKRIFNSARTFVKEVFMYETIVPSYNKLQLECGLKKSEVFDILPKFYGSRLSLQADGDFDDDAVIFMEDLKVSGYYHGDRAIGYDLEHSEEAVKALAKFHALGIATKQKKPGMFEVFKMHAKFLQIEGSPDNLFKMVLVCIKEDPEMSPYYDRCNKILTGLTMDELWTDVLREPWTSIIHSDFWVNNVMFHRSEKGKVDSVKFIDFQMYMYASPMRDLLFFLYSSVNDDVTEEQIEDLMDLYYEILLNTLTKMGCNTEQFSKEDYKAKMAEDAVREFVHLCFMIKVLMLDTKEINDFNVDKMETVICDHAGNKKFVDRLRKLVLTFVKPF</sequence>
<dbReference type="InterPro" id="IPR011009">
    <property type="entry name" value="Kinase-like_dom_sf"/>
</dbReference>
<accession>A0ABP1NU81</accession>
<dbReference type="SUPFAM" id="SSF56112">
    <property type="entry name" value="Protein kinase-like (PK-like)"/>
    <property type="match status" value="1"/>
</dbReference>
<dbReference type="PANTHER" id="PTHR11012">
    <property type="entry name" value="PROTEIN KINASE-LIKE DOMAIN-CONTAINING"/>
    <property type="match status" value="1"/>
</dbReference>
<organism evidence="2 3">
    <name type="scientific">Xylocopa violacea</name>
    <name type="common">Violet carpenter bee</name>
    <name type="synonym">Apis violacea</name>
    <dbReference type="NCBI Taxonomy" id="135666"/>
    <lineage>
        <taxon>Eukaryota</taxon>
        <taxon>Metazoa</taxon>
        <taxon>Ecdysozoa</taxon>
        <taxon>Arthropoda</taxon>
        <taxon>Hexapoda</taxon>
        <taxon>Insecta</taxon>
        <taxon>Pterygota</taxon>
        <taxon>Neoptera</taxon>
        <taxon>Endopterygota</taxon>
        <taxon>Hymenoptera</taxon>
        <taxon>Apocrita</taxon>
        <taxon>Aculeata</taxon>
        <taxon>Apoidea</taxon>
        <taxon>Anthophila</taxon>
        <taxon>Apidae</taxon>
        <taxon>Xylocopa</taxon>
        <taxon>Xylocopa</taxon>
    </lineage>
</organism>
<dbReference type="InterPro" id="IPR004119">
    <property type="entry name" value="EcKL"/>
</dbReference>